<organism evidence="4 5">
    <name type="scientific">Aldrovandia affinis</name>
    <dbReference type="NCBI Taxonomy" id="143900"/>
    <lineage>
        <taxon>Eukaryota</taxon>
        <taxon>Metazoa</taxon>
        <taxon>Chordata</taxon>
        <taxon>Craniata</taxon>
        <taxon>Vertebrata</taxon>
        <taxon>Euteleostomi</taxon>
        <taxon>Actinopterygii</taxon>
        <taxon>Neopterygii</taxon>
        <taxon>Teleostei</taxon>
        <taxon>Notacanthiformes</taxon>
        <taxon>Halosauridae</taxon>
        <taxon>Aldrovandia</taxon>
    </lineage>
</organism>
<dbReference type="InterPro" id="IPR014025">
    <property type="entry name" value="Glutaredoxin_subgr"/>
</dbReference>
<dbReference type="PROSITE" id="PS51354">
    <property type="entry name" value="GLUTAREDOXIN_2"/>
    <property type="match status" value="1"/>
</dbReference>
<gene>
    <name evidence="4" type="ORF">AAFF_G00023540</name>
</gene>
<evidence type="ECO:0000256" key="2">
    <source>
        <dbReference type="ARBA" id="ARBA00022982"/>
    </source>
</evidence>
<evidence type="ECO:0000259" key="3">
    <source>
        <dbReference type="Pfam" id="PF00462"/>
    </source>
</evidence>
<dbReference type="Proteomes" id="UP001221898">
    <property type="component" value="Unassembled WGS sequence"/>
</dbReference>
<evidence type="ECO:0000313" key="4">
    <source>
        <dbReference type="EMBL" id="KAJ8414831.1"/>
    </source>
</evidence>
<keyword evidence="5" id="KW-1185">Reference proteome</keyword>
<dbReference type="EMBL" id="JAINUG010000011">
    <property type="protein sequence ID" value="KAJ8414831.1"/>
    <property type="molecule type" value="Genomic_DNA"/>
</dbReference>
<dbReference type="Gene3D" id="3.40.30.10">
    <property type="entry name" value="Glutaredoxin"/>
    <property type="match status" value="1"/>
</dbReference>
<evidence type="ECO:0000313" key="5">
    <source>
        <dbReference type="Proteomes" id="UP001221898"/>
    </source>
</evidence>
<dbReference type="Pfam" id="PF00462">
    <property type="entry name" value="Glutaredoxin"/>
    <property type="match status" value="1"/>
</dbReference>
<name>A0AAD7T764_9TELE</name>
<dbReference type="PANTHER" id="PTHR46185:SF1">
    <property type="entry name" value="GLUTAREDOXIN-1"/>
    <property type="match status" value="1"/>
</dbReference>
<protein>
    <recommendedName>
        <fullName evidence="3">Glutaredoxin domain-containing protein</fullName>
    </recommendedName>
</protein>
<dbReference type="GO" id="GO:0005739">
    <property type="term" value="C:mitochondrion"/>
    <property type="evidence" value="ECO:0007669"/>
    <property type="project" value="TreeGrafter"/>
</dbReference>
<dbReference type="InterPro" id="IPR036249">
    <property type="entry name" value="Thioredoxin-like_sf"/>
</dbReference>
<proteinExistence type="predicted"/>
<dbReference type="InterPro" id="IPR047185">
    <property type="entry name" value="GLRX1"/>
</dbReference>
<accession>A0AAD7T764</accession>
<dbReference type="PANTHER" id="PTHR46185">
    <property type="entry name" value="GLUTAREDOXIN-1"/>
    <property type="match status" value="1"/>
</dbReference>
<dbReference type="SUPFAM" id="SSF52833">
    <property type="entry name" value="Thioredoxin-like"/>
    <property type="match status" value="1"/>
</dbReference>
<dbReference type="AlphaFoldDB" id="A0AAD7T764"/>
<comment type="caution">
    <text evidence="4">The sequence shown here is derived from an EMBL/GenBank/DDBJ whole genome shotgun (WGS) entry which is preliminary data.</text>
</comment>
<dbReference type="PRINTS" id="PR00160">
    <property type="entry name" value="GLUTAREDOXIN"/>
</dbReference>
<feature type="domain" description="Glutaredoxin" evidence="3">
    <location>
        <begin position="15"/>
        <end position="79"/>
    </location>
</feature>
<keyword evidence="2" id="KW-0249">Electron transport</keyword>
<evidence type="ECO:0000256" key="1">
    <source>
        <dbReference type="ARBA" id="ARBA00022448"/>
    </source>
</evidence>
<keyword evidence="1" id="KW-0813">Transport</keyword>
<reference evidence="4" key="1">
    <citation type="journal article" date="2023" name="Science">
        <title>Genome structures resolve the early diversification of teleost fishes.</title>
        <authorList>
            <person name="Parey E."/>
            <person name="Louis A."/>
            <person name="Montfort J."/>
            <person name="Bouchez O."/>
            <person name="Roques C."/>
            <person name="Iampietro C."/>
            <person name="Lluch J."/>
            <person name="Castinel A."/>
            <person name="Donnadieu C."/>
            <person name="Desvignes T."/>
            <person name="Floi Bucao C."/>
            <person name="Jouanno E."/>
            <person name="Wen M."/>
            <person name="Mejri S."/>
            <person name="Dirks R."/>
            <person name="Jansen H."/>
            <person name="Henkel C."/>
            <person name="Chen W.J."/>
            <person name="Zahm M."/>
            <person name="Cabau C."/>
            <person name="Klopp C."/>
            <person name="Thompson A.W."/>
            <person name="Robinson-Rechavi M."/>
            <person name="Braasch I."/>
            <person name="Lecointre G."/>
            <person name="Bobe J."/>
            <person name="Postlethwait J.H."/>
            <person name="Berthelot C."/>
            <person name="Roest Crollius H."/>
            <person name="Guiguen Y."/>
        </authorList>
    </citation>
    <scope>NUCLEOTIDE SEQUENCE</scope>
    <source>
        <strain evidence="4">NC1722</strain>
    </source>
</reference>
<dbReference type="InterPro" id="IPR002109">
    <property type="entry name" value="Glutaredoxin"/>
</dbReference>
<dbReference type="GO" id="GO:0015038">
    <property type="term" value="F:glutathione disulfide oxidoreductase activity"/>
    <property type="evidence" value="ECO:0007669"/>
    <property type="project" value="TreeGrafter"/>
</dbReference>
<sequence length="106" mass="11743">MAETFVKTNIRGDKVMVFTKPTCSYCILAKEVLSKYRFKTGHLEFIDISVREDMGCILDYMNIKTGARTIPRVFIGLECIGGGTDIEELDKSGALEGMLQSIGALQ</sequence>